<dbReference type="Pfam" id="PF07729">
    <property type="entry name" value="FCD"/>
    <property type="match status" value="1"/>
</dbReference>
<evidence type="ECO:0000256" key="2">
    <source>
        <dbReference type="ARBA" id="ARBA00023125"/>
    </source>
</evidence>
<protein>
    <submittedName>
        <fullName evidence="6">GntR family transcriptional regulator</fullName>
    </submittedName>
</protein>
<dbReference type="PROSITE" id="PS50949">
    <property type="entry name" value="HTH_GNTR"/>
    <property type="match status" value="1"/>
</dbReference>
<organism evidence="6 7">
    <name type="scientific">Candidimonas humi</name>
    <dbReference type="NCBI Taxonomy" id="683355"/>
    <lineage>
        <taxon>Bacteria</taxon>
        <taxon>Pseudomonadati</taxon>
        <taxon>Pseudomonadota</taxon>
        <taxon>Betaproteobacteria</taxon>
        <taxon>Burkholderiales</taxon>
        <taxon>Alcaligenaceae</taxon>
        <taxon>Candidimonas</taxon>
    </lineage>
</organism>
<feature type="domain" description="HTH gntR-type" evidence="5">
    <location>
        <begin position="2"/>
        <end position="69"/>
    </location>
</feature>
<name>A0ABV8NXJ6_9BURK</name>
<keyword evidence="1" id="KW-0805">Transcription regulation</keyword>
<dbReference type="InterPro" id="IPR000524">
    <property type="entry name" value="Tscrpt_reg_HTH_GntR"/>
</dbReference>
<accession>A0ABV8NXJ6</accession>
<keyword evidence="7" id="KW-1185">Reference proteome</keyword>
<reference evidence="7" key="1">
    <citation type="journal article" date="2019" name="Int. J. Syst. Evol. Microbiol.">
        <title>The Global Catalogue of Microorganisms (GCM) 10K type strain sequencing project: providing services to taxonomists for standard genome sequencing and annotation.</title>
        <authorList>
            <consortium name="The Broad Institute Genomics Platform"/>
            <consortium name="The Broad Institute Genome Sequencing Center for Infectious Disease"/>
            <person name="Wu L."/>
            <person name="Ma J."/>
        </authorList>
    </citation>
    <scope>NUCLEOTIDE SEQUENCE [LARGE SCALE GENOMIC DNA]</scope>
    <source>
        <strain evidence="7">LMG 24813</strain>
    </source>
</reference>
<evidence type="ECO:0000256" key="4">
    <source>
        <dbReference type="SAM" id="MobiDB-lite"/>
    </source>
</evidence>
<keyword evidence="2" id="KW-0238">DNA-binding</keyword>
<evidence type="ECO:0000256" key="3">
    <source>
        <dbReference type="ARBA" id="ARBA00023163"/>
    </source>
</evidence>
<dbReference type="InterPro" id="IPR011711">
    <property type="entry name" value="GntR_C"/>
</dbReference>
<dbReference type="Proteomes" id="UP001595848">
    <property type="component" value="Unassembled WGS sequence"/>
</dbReference>
<dbReference type="EMBL" id="JBHSBV010000002">
    <property type="protein sequence ID" value="MFC4200708.1"/>
    <property type="molecule type" value="Genomic_DNA"/>
</dbReference>
<dbReference type="CDD" id="cd07377">
    <property type="entry name" value="WHTH_GntR"/>
    <property type="match status" value="1"/>
</dbReference>
<dbReference type="Pfam" id="PF00392">
    <property type="entry name" value="GntR"/>
    <property type="match status" value="1"/>
</dbReference>
<sequence length="254" mass="28157">MAAQIDRVVSELRSMMVSGELAPGERIIELQFSARLGVSRTPLRLALSELEKEGLLERLPSRGFRVRAFSVDDIADAVDVRGVLEGMAARTVAQRGASPQWLQEMRAVVEEGRKLLEDAEANPRSTVDAVAWSLINRRFHDLLISEARNRALASALEHNNKTPLTGPASLPLPSTPSFLETPFVLRAQADHEDLLQAIERREAARAENIMREHAYHSRENKRKLIEQMRRARPGQSQDAAGSALIGPGPDPRIP</sequence>
<feature type="region of interest" description="Disordered" evidence="4">
    <location>
        <begin position="228"/>
        <end position="254"/>
    </location>
</feature>
<comment type="caution">
    <text evidence="6">The sequence shown here is derived from an EMBL/GenBank/DDBJ whole genome shotgun (WGS) entry which is preliminary data.</text>
</comment>
<proteinExistence type="predicted"/>
<dbReference type="SMART" id="SM00345">
    <property type="entry name" value="HTH_GNTR"/>
    <property type="match status" value="1"/>
</dbReference>
<gene>
    <name evidence="6" type="ORF">ACFOY1_07065</name>
</gene>
<evidence type="ECO:0000313" key="7">
    <source>
        <dbReference type="Proteomes" id="UP001595848"/>
    </source>
</evidence>
<evidence type="ECO:0000259" key="5">
    <source>
        <dbReference type="PROSITE" id="PS50949"/>
    </source>
</evidence>
<dbReference type="SMART" id="SM00895">
    <property type="entry name" value="FCD"/>
    <property type="match status" value="1"/>
</dbReference>
<dbReference type="RefSeq" id="WP_217964059.1">
    <property type="nucleotide sequence ID" value="NZ_JAHTBN010000003.1"/>
</dbReference>
<evidence type="ECO:0000256" key="1">
    <source>
        <dbReference type="ARBA" id="ARBA00023015"/>
    </source>
</evidence>
<keyword evidence="3" id="KW-0804">Transcription</keyword>
<dbReference type="PANTHER" id="PTHR43537:SF51">
    <property type="entry name" value="HTH-TYPE TRANSCRIPTIONAL REGULATOR LGOR-RELATED"/>
    <property type="match status" value="1"/>
</dbReference>
<dbReference type="PANTHER" id="PTHR43537">
    <property type="entry name" value="TRANSCRIPTIONAL REGULATOR, GNTR FAMILY"/>
    <property type="match status" value="1"/>
</dbReference>
<evidence type="ECO:0000313" key="6">
    <source>
        <dbReference type="EMBL" id="MFC4200708.1"/>
    </source>
</evidence>